<gene>
    <name evidence="2" type="ORF">KY290_025275</name>
</gene>
<feature type="compositionally biased region" description="Basic and acidic residues" evidence="1">
    <location>
        <begin position="105"/>
        <end position="115"/>
    </location>
</feature>
<feature type="region of interest" description="Disordered" evidence="1">
    <location>
        <begin position="1"/>
        <end position="64"/>
    </location>
</feature>
<feature type="compositionally biased region" description="Basic and acidic residues" evidence="1">
    <location>
        <begin position="13"/>
        <end position="41"/>
    </location>
</feature>
<organism evidence="2 3">
    <name type="scientific">Solanum tuberosum</name>
    <name type="common">Potato</name>
    <dbReference type="NCBI Taxonomy" id="4113"/>
    <lineage>
        <taxon>Eukaryota</taxon>
        <taxon>Viridiplantae</taxon>
        <taxon>Streptophyta</taxon>
        <taxon>Embryophyta</taxon>
        <taxon>Tracheophyta</taxon>
        <taxon>Spermatophyta</taxon>
        <taxon>Magnoliopsida</taxon>
        <taxon>eudicotyledons</taxon>
        <taxon>Gunneridae</taxon>
        <taxon>Pentapetalae</taxon>
        <taxon>asterids</taxon>
        <taxon>lamiids</taxon>
        <taxon>Solanales</taxon>
        <taxon>Solanaceae</taxon>
        <taxon>Solanoideae</taxon>
        <taxon>Solaneae</taxon>
        <taxon>Solanum</taxon>
    </lineage>
</organism>
<evidence type="ECO:0000313" key="2">
    <source>
        <dbReference type="EMBL" id="KAH0755005.1"/>
    </source>
</evidence>
<name>A0ABQ7UW98_SOLTU</name>
<keyword evidence="3" id="KW-1185">Reference proteome</keyword>
<comment type="caution">
    <text evidence="2">The sequence shown here is derived from an EMBL/GenBank/DDBJ whole genome shotgun (WGS) entry which is preliminary data.</text>
</comment>
<accession>A0ABQ7UW98</accession>
<evidence type="ECO:0000256" key="1">
    <source>
        <dbReference type="SAM" id="MobiDB-lite"/>
    </source>
</evidence>
<feature type="compositionally biased region" description="Polar residues" evidence="1">
    <location>
        <begin position="1"/>
        <end position="11"/>
    </location>
</feature>
<dbReference type="EMBL" id="JAIVGD010000018">
    <property type="protein sequence ID" value="KAH0755005.1"/>
    <property type="molecule type" value="Genomic_DNA"/>
</dbReference>
<sequence length="115" mass="13184">MGVNTPLTIDSGSMHEKEHRQDNSVIRSDEMTKKNDPEVQLKEAPNLIDESEGEIQHRKESEEDDYMDYNIQQINIAGDLSLRHMNSLKAKKGRPTIPLQVKTRSSKDKYSNSDK</sequence>
<evidence type="ECO:0000313" key="3">
    <source>
        <dbReference type="Proteomes" id="UP000826656"/>
    </source>
</evidence>
<feature type="region of interest" description="Disordered" evidence="1">
    <location>
        <begin position="89"/>
        <end position="115"/>
    </location>
</feature>
<dbReference type="Proteomes" id="UP000826656">
    <property type="component" value="Unassembled WGS sequence"/>
</dbReference>
<reference evidence="2 3" key="1">
    <citation type="journal article" date="2021" name="bioRxiv">
        <title>Chromosome-scale and haplotype-resolved genome assembly of a tetraploid potato cultivar.</title>
        <authorList>
            <person name="Sun H."/>
            <person name="Jiao W.-B."/>
            <person name="Krause K."/>
            <person name="Campoy J.A."/>
            <person name="Goel M."/>
            <person name="Folz-Donahue K."/>
            <person name="Kukat C."/>
            <person name="Huettel B."/>
            <person name="Schneeberger K."/>
        </authorList>
    </citation>
    <scope>NUCLEOTIDE SEQUENCE [LARGE SCALE GENOMIC DNA]</scope>
    <source>
        <strain evidence="2">SolTubOtavaFocal</strain>
        <tissue evidence="2">Leaves</tissue>
    </source>
</reference>
<protein>
    <submittedName>
        <fullName evidence="2">Uncharacterized protein</fullName>
    </submittedName>
</protein>
<proteinExistence type="predicted"/>